<protein>
    <submittedName>
        <fullName evidence="1">Uncharacterized protein</fullName>
    </submittedName>
</protein>
<reference evidence="1 2" key="1">
    <citation type="journal article" date="2022" name="Arch. Microbiol.">
        <title>Paraburkholderia bengalensis sp. nov. isolated from roots of Oryza sativa, IR64.</title>
        <authorList>
            <person name="Nag P."/>
            <person name="Mondal N."/>
            <person name="Sarkar J."/>
            <person name="Das S."/>
        </authorList>
    </citation>
    <scope>NUCLEOTIDE SEQUENCE [LARGE SCALE GENOMIC DNA]</scope>
    <source>
        <strain evidence="1 2">IR64_4_BI</strain>
    </source>
</reference>
<comment type="caution">
    <text evidence="1">The sequence shown here is derived from an EMBL/GenBank/DDBJ whole genome shotgun (WGS) entry which is preliminary data.</text>
</comment>
<accession>A0ABU8ILG5</accession>
<organism evidence="1 2">
    <name type="scientific">Paraburkholderia bengalensis</name>
    <dbReference type="NCBI Taxonomy" id="2747562"/>
    <lineage>
        <taxon>Bacteria</taxon>
        <taxon>Pseudomonadati</taxon>
        <taxon>Pseudomonadota</taxon>
        <taxon>Betaproteobacteria</taxon>
        <taxon>Burkholderiales</taxon>
        <taxon>Burkholderiaceae</taxon>
        <taxon>Paraburkholderia</taxon>
    </lineage>
</organism>
<evidence type="ECO:0000313" key="2">
    <source>
        <dbReference type="Proteomes" id="UP001386437"/>
    </source>
</evidence>
<gene>
    <name evidence="1" type="ORF">H3V53_03440</name>
</gene>
<dbReference type="EMBL" id="JACFYJ010000003">
    <property type="protein sequence ID" value="MEI5996292.1"/>
    <property type="molecule type" value="Genomic_DNA"/>
</dbReference>
<sequence>MKVRELMAHLAQADPDAVVLLFPQHADSTDGAELKEIIVPESSWVHEVGEGGELEVFYPAEPRKDENRGPMRTTRERVVLLGEELGNYRYWSCWPDV</sequence>
<dbReference type="RefSeq" id="WP_336596728.1">
    <property type="nucleotide sequence ID" value="NZ_JACFYJ010000003.1"/>
</dbReference>
<proteinExistence type="predicted"/>
<name>A0ABU8ILG5_9BURK</name>
<dbReference type="Proteomes" id="UP001386437">
    <property type="component" value="Unassembled WGS sequence"/>
</dbReference>
<keyword evidence="2" id="KW-1185">Reference proteome</keyword>
<evidence type="ECO:0000313" key="1">
    <source>
        <dbReference type="EMBL" id="MEI5996292.1"/>
    </source>
</evidence>